<dbReference type="Proteomes" id="UP000542210">
    <property type="component" value="Unassembled WGS sequence"/>
</dbReference>
<dbReference type="AlphaFoldDB" id="A0A7W7GAI7"/>
<comment type="caution">
    <text evidence="1">The sequence shown here is derived from an EMBL/GenBank/DDBJ whole genome shotgun (WGS) entry which is preliminary data.</text>
</comment>
<gene>
    <name evidence="1" type="ORF">BJ982_003013</name>
</gene>
<proteinExistence type="predicted"/>
<dbReference type="RefSeq" id="WP_184880558.1">
    <property type="nucleotide sequence ID" value="NZ_BOOV01000016.1"/>
</dbReference>
<keyword evidence="2" id="KW-1185">Reference proteome</keyword>
<dbReference type="EMBL" id="JACHND010000001">
    <property type="protein sequence ID" value="MBB4701469.1"/>
    <property type="molecule type" value="Genomic_DNA"/>
</dbReference>
<evidence type="ECO:0000313" key="2">
    <source>
        <dbReference type="Proteomes" id="UP000542210"/>
    </source>
</evidence>
<accession>A0A7W7GAI7</accession>
<name>A0A7W7GAI7_9ACTN</name>
<organism evidence="1 2">
    <name type="scientific">Sphaerisporangium siamense</name>
    <dbReference type="NCBI Taxonomy" id="795645"/>
    <lineage>
        <taxon>Bacteria</taxon>
        <taxon>Bacillati</taxon>
        <taxon>Actinomycetota</taxon>
        <taxon>Actinomycetes</taxon>
        <taxon>Streptosporangiales</taxon>
        <taxon>Streptosporangiaceae</taxon>
        <taxon>Sphaerisporangium</taxon>
    </lineage>
</organism>
<reference evidence="1 2" key="1">
    <citation type="submission" date="2020-08" db="EMBL/GenBank/DDBJ databases">
        <title>Sequencing the genomes of 1000 actinobacteria strains.</title>
        <authorList>
            <person name="Klenk H.-P."/>
        </authorList>
    </citation>
    <scope>NUCLEOTIDE SEQUENCE [LARGE SCALE GENOMIC DNA]</scope>
    <source>
        <strain evidence="1 2">DSM 45784</strain>
    </source>
</reference>
<evidence type="ECO:0000313" key="1">
    <source>
        <dbReference type="EMBL" id="MBB4701469.1"/>
    </source>
</evidence>
<protein>
    <submittedName>
        <fullName evidence="1">Uncharacterized protein</fullName>
    </submittedName>
</protein>
<sequence length="404" mass="44368">MIGLTSGELEEILATVTGQDMETPGEVLHVTRTAQPSFLATLLSAWERDGRDLGPGLSHELSRFRARMAFYRDLQKRIAARFGDPVTFKGLEVAARYPEPLVRTMNDLDYWIPDEDRVWPIVSWLVEEGWALHSATFLKFEGRLQFLVSMRRHADDPYGLPYAVELSTMAMLPGPAGVPARRALPPPCEEPIAKNLVALLLERFEQPFRARDLVDAAVQLDAAPRHVLNSCALAVHEIGLWPEYAELAALLDAASLDVPRLPGDLRALTRAGRARRRATAARGLRRPMSFALLELQNRMMAGRSGPIGRRAWRLTESKVSSRTALDAGLVLFALPVAGDHYAERATLRERGGTLWADTPAGGFVLVHGEEIDEAALEGAQAVGGLGGWEVIGESRDDGGEEEDA</sequence>